<dbReference type="Proteomes" id="UP000541735">
    <property type="component" value="Unassembled WGS sequence"/>
</dbReference>
<protein>
    <submittedName>
        <fullName evidence="2">Uncharacterized protein</fullName>
    </submittedName>
</protein>
<dbReference type="EMBL" id="JAARYD010000002">
    <property type="protein sequence ID" value="MBC2175995.1"/>
    <property type="molecule type" value="Genomic_DNA"/>
</dbReference>
<comment type="caution">
    <text evidence="2">The sequence shown here is derived from an EMBL/GenBank/DDBJ whole genome shotgun (WGS) entry which is preliminary data.</text>
</comment>
<organism evidence="2 3">
    <name type="scientific">Listeria booriae</name>
    <dbReference type="NCBI Taxonomy" id="1552123"/>
    <lineage>
        <taxon>Bacteria</taxon>
        <taxon>Bacillati</taxon>
        <taxon>Bacillota</taxon>
        <taxon>Bacilli</taxon>
        <taxon>Bacillales</taxon>
        <taxon>Listeriaceae</taxon>
        <taxon>Listeria</taxon>
    </lineage>
</organism>
<reference evidence="2 3" key="1">
    <citation type="submission" date="2020-03" db="EMBL/GenBank/DDBJ databases">
        <title>Soil Listeria distribution.</title>
        <authorList>
            <person name="Liao J."/>
            <person name="Wiedmann M."/>
        </authorList>
    </citation>
    <scope>NUCLEOTIDE SEQUENCE [LARGE SCALE GENOMIC DNA]</scope>
    <source>
        <strain evidence="2 3">FSL L7-0259</strain>
    </source>
</reference>
<dbReference type="RefSeq" id="WP_185538563.1">
    <property type="nucleotide sequence ID" value="NZ_JAARYD010000002.1"/>
</dbReference>
<gene>
    <name evidence="2" type="ORF">HCB27_05180</name>
</gene>
<feature type="compositionally biased region" description="Polar residues" evidence="1">
    <location>
        <begin position="40"/>
        <end position="49"/>
    </location>
</feature>
<evidence type="ECO:0000256" key="1">
    <source>
        <dbReference type="SAM" id="MobiDB-lite"/>
    </source>
</evidence>
<dbReference type="AlphaFoldDB" id="A0A7X0Z4U5"/>
<name>A0A7X0Z4U5_9LIST</name>
<sequence length="60" mass="6765">MTFSEGVKFPKGWLLKLDPEAPNVTSNSTNTNIVCRHNTPKGTQLNPGSQLRPIHRRKNH</sequence>
<proteinExistence type="predicted"/>
<accession>A0A7X0Z4U5</accession>
<feature type="region of interest" description="Disordered" evidence="1">
    <location>
        <begin position="20"/>
        <end position="60"/>
    </location>
</feature>
<evidence type="ECO:0000313" key="2">
    <source>
        <dbReference type="EMBL" id="MBC2175995.1"/>
    </source>
</evidence>
<evidence type="ECO:0000313" key="3">
    <source>
        <dbReference type="Proteomes" id="UP000541735"/>
    </source>
</evidence>